<dbReference type="EMBL" id="NSJD01000016">
    <property type="protein sequence ID" value="PAT39549.1"/>
    <property type="molecule type" value="Genomic_DNA"/>
</dbReference>
<accession>A0A2A2APK0</accession>
<gene>
    <name evidence="1" type="ORF">CK623_09850</name>
</gene>
<organism evidence="1 2">
    <name type="scientific">Vandammella animalimorsus</name>
    <dbReference type="NCBI Taxonomy" id="2029117"/>
    <lineage>
        <taxon>Bacteria</taxon>
        <taxon>Pseudomonadati</taxon>
        <taxon>Pseudomonadota</taxon>
        <taxon>Betaproteobacteria</taxon>
        <taxon>Burkholderiales</taxon>
        <taxon>Comamonadaceae</taxon>
        <taxon>Vandammella</taxon>
    </lineage>
</organism>
<dbReference type="Proteomes" id="UP000218644">
    <property type="component" value="Unassembled WGS sequence"/>
</dbReference>
<comment type="caution">
    <text evidence="1">The sequence shown here is derived from an EMBL/GenBank/DDBJ whole genome shotgun (WGS) entry which is preliminary data.</text>
</comment>
<sequence>MKEAFAIPRFTGARFDAHTLPVDVARDLAAYEALIVDLAKHLYLQANPKRKRVPRGFSDNFRLDIERIEEGSTKPHLVAMAVAGGLFGYLGEAQGYFGQARDLVAECIAAPANALPESFPKELLSHFNQLGRSLREGEAMELPRRHRQDGAVLTPKKRKELVLAAEKTYEKEAKLSGVIMEVDWAKSTFRLHLIDGGQCTVTMPESTRETVRKFGGRERHQVVLKGVAAYDSWDRLKSVITVDSLEVIKNHAISSRLDEIAKLEDGWFEGGGFSLNKEYLEQIADHLADYPDDVPLPLIVPTQDGNLLLEWQAKGFPSLDIDLANMQASFHVFDETGEDVERDFDLKGEDDLRLLFRFLGEHIKGELA</sequence>
<reference evidence="1 2" key="1">
    <citation type="submission" date="2017-08" db="EMBL/GenBank/DDBJ databases">
        <title>WGS of Clinical strains of the CDC Group NO-1 linked to zoonotic infections in humans.</title>
        <authorList>
            <person name="Bernier A.-M."/>
            <person name="Bernard K."/>
        </authorList>
    </citation>
    <scope>NUCLEOTIDE SEQUENCE [LARGE SCALE GENOMIC DNA]</scope>
    <source>
        <strain evidence="1 2">NML79-0751</strain>
    </source>
</reference>
<evidence type="ECO:0000313" key="1">
    <source>
        <dbReference type="EMBL" id="PAT39549.1"/>
    </source>
</evidence>
<evidence type="ECO:0000313" key="2">
    <source>
        <dbReference type="Proteomes" id="UP000218644"/>
    </source>
</evidence>
<proteinExistence type="predicted"/>
<name>A0A2A2APK0_9BURK</name>
<protein>
    <submittedName>
        <fullName evidence="1">Uncharacterized protein</fullName>
    </submittedName>
</protein>
<dbReference type="AlphaFoldDB" id="A0A2A2APK0"/>